<accession>A0A1Y6B8Z7</accession>
<dbReference type="RefSeq" id="WP_085121314.1">
    <property type="nucleotide sequence ID" value="NZ_FWZX01000002.1"/>
</dbReference>
<proteinExistence type="predicted"/>
<dbReference type="SUPFAM" id="SSF53335">
    <property type="entry name" value="S-adenosyl-L-methionine-dependent methyltransferases"/>
    <property type="match status" value="1"/>
</dbReference>
<evidence type="ECO:0000313" key="2">
    <source>
        <dbReference type="Proteomes" id="UP000192917"/>
    </source>
</evidence>
<protein>
    <submittedName>
        <fullName evidence="1">Putative sugar O-methyltransferase</fullName>
    </submittedName>
</protein>
<dbReference type="Proteomes" id="UP000192917">
    <property type="component" value="Unassembled WGS sequence"/>
</dbReference>
<dbReference type="InterPro" id="IPR030807">
    <property type="entry name" value="Methyltran_NanM"/>
</dbReference>
<keyword evidence="1" id="KW-0489">Methyltransferase</keyword>
<keyword evidence="1" id="KW-0808">Transferase</keyword>
<name>A0A1Y6B8Z7_9PROT</name>
<gene>
    <name evidence="1" type="ORF">SAMN05428998_102245</name>
</gene>
<dbReference type="AlphaFoldDB" id="A0A1Y6B8Z7"/>
<dbReference type="GO" id="GO:0008168">
    <property type="term" value="F:methyltransferase activity"/>
    <property type="evidence" value="ECO:0007669"/>
    <property type="project" value="UniProtKB-KW"/>
</dbReference>
<dbReference type="GO" id="GO:0032259">
    <property type="term" value="P:methylation"/>
    <property type="evidence" value="ECO:0007669"/>
    <property type="project" value="UniProtKB-KW"/>
</dbReference>
<dbReference type="Gene3D" id="3.40.50.150">
    <property type="entry name" value="Vaccinia Virus protein VP39"/>
    <property type="match status" value="1"/>
</dbReference>
<dbReference type="STRING" id="560819.SAMN05428998_102245"/>
<dbReference type="NCBIfam" id="TIGR04371">
    <property type="entry name" value="methyltran_NanM"/>
    <property type="match status" value="1"/>
</dbReference>
<sequence>MSAAERLAARLAALRESAAFRNYLEVRDAVLRLKDQAGTAGEPSRYWQEELAGFEYLLDASPLVVEKLLHHSYHLTGLKVYDYRSGKEAAQRQFEEKLAALIELGGRDLLVPQPRALGGFGFEIDGALYNIDTLKFFEVLIGMRRAGVLPPADGERRCLLEVGAGWGGFAHAYKTLRPDTTYVIVDLPEVLLFSGTYIRTVFPAARLHFHDAADPIPKGRWRDYDFVLLPNTALDQLRPDRLDLVVNMVSFQEMTAEQCLGYVAKAAALHCPVLYSLNRDRSPYNPQMTAVSELIGEHYDTEEVALLDVPYTKMLQPTGRKKKDGERTERSYRHLVGRRRAAAPGAGGFLRRLFG</sequence>
<dbReference type="InterPro" id="IPR029063">
    <property type="entry name" value="SAM-dependent_MTases_sf"/>
</dbReference>
<evidence type="ECO:0000313" key="1">
    <source>
        <dbReference type="EMBL" id="SME99096.1"/>
    </source>
</evidence>
<reference evidence="1 2" key="1">
    <citation type="submission" date="2017-04" db="EMBL/GenBank/DDBJ databases">
        <authorList>
            <person name="Afonso C.L."/>
            <person name="Miller P.J."/>
            <person name="Scott M.A."/>
            <person name="Spackman E."/>
            <person name="Goraichik I."/>
            <person name="Dimitrov K.M."/>
            <person name="Suarez D.L."/>
            <person name="Swayne D.E."/>
        </authorList>
    </citation>
    <scope>NUCLEOTIDE SEQUENCE [LARGE SCALE GENOMIC DNA]</scope>
    <source>
        <strain evidence="1 2">USBA 355</strain>
    </source>
</reference>
<keyword evidence="2" id="KW-1185">Reference proteome</keyword>
<organism evidence="1 2">
    <name type="scientific">Tistlia consotensis USBA 355</name>
    <dbReference type="NCBI Taxonomy" id="560819"/>
    <lineage>
        <taxon>Bacteria</taxon>
        <taxon>Pseudomonadati</taxon>
        <taxon>Pseudomonadota</taxon>
        <taxon>Alphaproteobacteria</taxon>
        <taxon>Rhodospirillales</taxon>
        <taxon>Rhodovibrionaceae</taxon>
        <taxon>Tistlia</taxon>
    </lineage>
</organism>
<dbReference type="EMBL" id="FWZX01000002">
    <property type="protein sequence ID" value="SME99096.1"/>
    <property type="molecule type" value="Genomic_DNA"/>
</dbReference>